<feature type="region of interest" description="Disordered" evidence="1">
    <location>
        <begin position="1"/>
        <end position="31"/>
    </location>
</feature>
<feature type="transmembrane region" description="Helical" evidence="2">
    <location>
        <begin position="103"/>
        <end position="122"/>
    </location>
</feature>
<dbReference type="AlphaFoldDB" id="A0A7T4R2M1"/>
<feature type="compositionally biased region" description="Basic and acidic residues" evidence="1">
    <location>
        <begin position="15"/>
        <end position="31"/>
    </location>
</feature>
<proteinExistence type="predicted"/>
<name>A0A7T4R2M1_9GAMM</name>
<accession>A0A7T4R2M1</accession>
<dbReference type="Proteomes" id="UP000596063">
    <property type="component" value="Chromosome"/>
</dbReference>
<feature type="compositionally biased region" description="Polar residues" evidence="1">
    <location>
        <begin position="1"/>
        <end position="13"/>
    </location>
</feature>
<dbReference type="EMBL" id="CP066167">
    <property type="protein sequence ID" value="QQD19172.1"/>
    <property type="molecule type" value="Genomic_DNA"/>
</dbReference>
<keyword evidence="2" id="KW-1133">Transmembrane helix</keyword>
<dbReference type="KEGG" id="snan:I6N98_04775"/>
<evidence type="ECO:0000256" key="2">
    <source>
        <dbReference type="SAM" id="Phobius"/>
    </source>
</evidence>
<evidence type="ECO:0000313" key="3">
    <source>
        <dbReference type="EMBL" id="QQD19172.1"/>
    </source>
</evidence>
<keyword evidence="2" id="KW-0812">Transmembrane</keyword>
<dbReference type="RefSeq" id="WP_198570657.1">
    <property type="nucleotide sequence ID" value="NZ_CP066167.1"/>
</dbReference>
<reference evidence="3 4" key="1">
    <citation type="submission" date="2020-12" db="EMBL/GenBank/DDBJ databases">
        <authorList>
            <person name="Shan Y."/>
        </authorList>
    </citation>
    <scope>NUCLEOTIDE SEQUENCE [LARGE SCALE GENOMIC DNA]</scope>
    <source>
        <strain evidence="4">csc3.9</strain>
    </source>
</reference>
<protein>
    <submittedName>
        <fullName evidence="3">Uncharacterized protein</fullName>
    </submittedName>
</protein>
<gene>
    <name evidence="3" type="ORF">I6N98_04775</name>
</gene>
<evidence type="ECO:0000256" key="1">
    <source>
        <dbReference type="SAM" id="MobiDB-lite"/>
    </source>
</evidence>
<sequence>MTSYANETLNTRRATPGDHGESRPQHQPPRDDLAEPDLTMLLRAHGEQWLSWLQSVELKGKLVVLNLLKSVACVLLLVLLASSAWTLAVAALVVTLANTGVPLAAALGLAALLMALSAWLMWRLIIHAFRVGIAVNTTQTLASADNDGCNEETGGKEHGGGP</sequence>
<evidence type="ECO:0000313" key="4">
    <source>
        <dbReference type="Proteomes" id="UP000596063"/>
    </source>
</evidence>
<organism evidence="3 4">
    <name type="scientific">Spongiibacter nanhainus</name>
    <dbReference type="NCBI Taxonomy" id="2794344"/>
    <lineage>
        <taxon>Bacteria</taxon>
        <taxon>Pseudomonadati</taxon>
        <taxon>Pseudomonadota</taxon>
        <taxon>Gammaproteobacteria</taxon>
        <taxon>Cellvibrionales</taxon>
        <taxon>Spongiibacteraceae</taxon>
        <taxon>Spongiibacter</taxon>
    </lineage>
</organism>
<keyword evidence="4" id="KW-1185">Reference proteome</keyword>
<keyword evidence="2" id="KW-0472">Membrane</keyword>
<feature type="transmembrane region" description="Helical" evidence="2">
    <location>
        <begin position="71"/>
        <end position="97"/>
    </location>
</feature>